<name>A0A1E4T596_9ASCO</name>
<feature type="region of interest" description="Disordered" evidence="1">
    <location>
        <begin position="730"/>
        <end position="756"/>
    </location>
</feature>
<dbReference type="AlphaFoldDB" id="A0A1E4T596"/>
<dbReference type="Pfam" id="PF09729">
    <property type="entry name" value="Gti1_Pac2"/>
    <property type="match status" value="1"/>
</dbReference>
<dbReference type="GO" id="GO:0003677">
    <property type="term" value="F:DNA binding"/>
    <property type="evidence" value="ECO:0007669"/>
    <property type="project" value="TreeGrafter"/>
</dbReference>
<reference evidence="3" key="1">
    <citation type="submission" date="2016-04" db="EMBL/GenBank/DDBJ databases">
        <title>Comparative genomics of biotechnologically important yeasts.</title>
        <authorList>
            <consortium name="DOE Joint Genome Institute"/>
            <person name="Riley R."/>
            <person name="Haridas S."/>
            <person name="Wolfe K.H."/>
            <person name="Lopes M.R."/>
            <person name="Hittinger C.T."/>
            <person name="Goker M."/>
            <person name="Salamov A."/>
            <person name="Wisecaver J."/>
            <person name="Long T.M."/>
            <person name="Aerts A.L."/>
            <person name="Barry K."/>
            <person name="Choi C."/>
            <person name="Clum A."/>
            <person name="Coughlan A.Y."/>
            <person name="Deshpande S."/>
            <person name="Douglass A.P."/>
            <person name="Hanson S.J."/>
            <person name="Klenk H.-P."/>
            <person name="Labutti K."/>
            <person name="Lapidus A."/>
            <person name="Lindquist E."/>
            <person name="Lipzen A."/>
            <person name="Meier-Kolthoff J.P."/>
            <person name="Ohm R.A."/>
            <person name="Otillar R.P."/>
            <person name="Pangilinan J."/>
            <person name="Peng Y."/>
            <person name="Rokas A."/>
            <person name="Rosa C.A."/>
            <person name="Scheuner C."/>
            <person name="Sibirny A.A."/>
            <person name="Slot J.C."/>
            <person name="Stielow J.B."/>
            <person name="Sun H."/>
            <person name="Kurtzman C.P."/>
            <person name="Blackwell M."/>
            <person name="Grigoriev I.V."/>
            <person name="Jeffries T.W."/>
        </authorList>
    </citation>
    <scope>NUCLEOTIDE SEQUENCE [LARGE SCALE GENOMIC DNA]</scope>
    <source>
        <strain evidence="3">NRRL YB-2248</strain>
    </source>
</reference>
<dbReference type="InterPro" id="IPR018608">
    <property type="entry name" value="Gti1/Pac2"/>
</dbReference>
<dbReference type="Proteomes" id="UP000094801">
    <property type="component" value="Unassembled WGS sequence"/>
</dbReference>
<dbReference type="EMBL" id="KV453849">
    <property type="protein sequence ID" value="ODV86916.1"/>
    <property type="molecule type" value="Genomic_DNA"/>
</dbReference>
<feature type="compositionally biased region" description="Low complexity" evidence="1">
    <location>
        <begin position="115"/>
        <end position="125"/>
    </location>
</feature>
<feature type="compositionally biased region" description="Polar residues" evidence="1">
    <location>
        <begin position="747"/>
        <end position="756"/>
    </location>
</feature>
<feature type="compositionally biased region" description="Low complexity" evidence="1">
    <location>
        <begin position="730"/>
        <end position="746"/>
    </location>
</feature>
<proteinExistence type="predicted"/>
<keyword evidence="3" id="KW-1185">Reference proteome</keyword>
<accession>A0A1E4T596</accession>
<dbReference type="PANTHER" id="PTHR28027:SF2">
    <property type="entry name" value="TRANSCRIPTIONAL REGULATOR MIT1"/>
    <property type="match status" value="1"/>
</dbReference>
<feature type="compositionally biased region" description="Low complexity" evidence="1">
    <location>
        <begin position="461"/>
        <end position="479"/>
    </location>
</feature>
<feature type="compositionally biased region" description="Low complexity" evidence="1">
    <location>
        <begin position="431"/>
        <end position="445"/>
    </location>
</feature>
<gene>
    <name evidence="2" type="ORF">CANARDRAFT_6486</name>
</gene>
<feature type="region of interest" description="Disordered" evidence="1">
    <location>
        <begin position="419"/>
        <end position="446"/>
    </location>
</feature>
<feature type="compositionally biased region" description="Low complexity" evidence="1">
    <location>
        <begin position="561"/>
        <end position="605"/>
    </location>
</feature>
<feature type="region of interest" description="Disordered" evidence="1">
    <location>
        <begin position="459"/>
        <end position="605"/>
    </location>
</feature>
<evidence type="ECO:0000256" key="1">
    <source>
        <dbReference type="SAM" id="MobiDB-lite"/>
    </source>
</evidence>
<feature type="region of interest" description="Disordered" evidence="1">
    <location>
        <begin position="104"/>
        <end position="149"/>
    </location>
</feature>
<dbReference type="OrthoDB" id="5572844at2759"/>
<dbReference type="PANTHER" id="PTHR28027">
    <property type="entry name" value="TRANSCRIPTIONAL REGULATOR MIT1"/>
    <property type="match status" value="1"/>
</dbReference>
<protein>
    <submittedName>
        <fullName evidence="2">Uncharacterized protein</fullName>
    </submittedName>
</protein>
<feature type="compositionally biased region" description="Low complexity" evidence="1">
    <location>
        <begin position="487"/>
        <end position="503"/>
    </location>
</feature>
<sequence length="756" mass="83303">MSGRRNNERLVPTYTGYIATSIDALLIIQNVLENRLPLIKRRPKDKEKMSLIKSGNIFVFVEESSGIKRWTDGVSWSPSRILGRFLIYRELDKDALPTRPNESLSGFQFDANHDSSSTSSNTGSTDLDIRADYSKESPSTGKRRKALGNIIDDGGSSTYLQNLSNDDSRLEAERSIMGSLVGSYVYKENGLMKKSLSLSLVYDDQTPTGNQKSKKTLHLVSYYSANDVLNNVLPQPSKDLFFKETKLSFDILDALRRSTIGSSVPIGGRKNDAFQQFNGFSELDGVDEETEAEFQAMFLSKLQNSYPPTSSTVSGMYYSTQMANQQIQPSNDRMSTSITHKNIQQPQQQLPPQPFSIDFAPPPTNSQFIINHSALLNNSGQNTSNHLLQQQPEIQQNFVAPQSYPAFVSPHMAAQLGPSATTYGYNRRHSSSGNASGAPPAGAPAVPLSQTIYHQHISRTPTANPISSSDSSAAHSPLSKQSSHQYPSNSVISTSSIPSNRSSYDLQTSVKKEAEKPQTVSSNFSYSPRPPTTGSTLSMTNTYVNMSNQNFSHPANPYAPHQVQQQQQQQQQHQHQLQYQHQQQEQQPQHQLHQQQQLHLQQQEQPIQHHRYMPQYYGTNTVASSTGNFIVSSLDNTSAHSLYPGYHYSSSQISQTNPTQVNGPSMLGPNAQKHLRYPPQNYLQAQSQESVQIQNLHSPIGLTSSNSLIYGQDANTGYLTDAGVLVVGSSSSATSAPNSATVSTATGTDLQSPRGV</sequence>
<evidence type="ECO:0000313" key="2">
    <source>
        <dbReference type="EMBL" id="ODV86916.1"/>
    </source>
</evidence>
<evidence type="ECO:0000313" key="3">
    <source>
        <dbReference type="Proteomes" id="UP000094801"/>
    </source>
</evidence>
<organism evidence="2 3">
    <name type="scientific">[Candida] arabinofermentans NRRL YB-2248</name>
    <dbReference type="NCBI Taxonomy" id="983967"/>
    <lineage>
        <taxon>Eukaryota</taxon>
        <taxon>Fungi</taxon>
        <taxon>Dikarya</taxon>
        <taxon>Ascomycota</taxon>
        <taxon>Saccharomycotina</taxon>
        <taxon>Pichiomycetes</taxon>
        <taxon>Pichiales</taxon>
        <taxon>Pichiaceae</taxon>
        <taxon>Ogataea</taxon>
        <taxon>Ogataea/Candida clade</taxon>
    </lineage>
</organism>
<feature type="compositionally biased region" description="Polar residues" evidence="1">
    <location>
        <begin position="518"/>
        <end position="553"/>
    </location>
</feature>